<evidence type="ECO:0000313" key="12">
    <source>
        <dbReference type="Ensembl" id="ENSLACP00000007432.1"/>
    </source>
</evidence>
<keyword evidence="5 11" id="KW-0735">Signal-anchor</keyword>
<evidence type="ECO:0000256" key="1">
    <source>
        <dbReference type="ARBA" id="ARBA00004323"/>
    </source>
</evidence>
<dbReference type="Pfam" id="PF03567">
    <property type="entry name" value="Sulfotransfer_2"/>
    <property type="match status" value="1"/>
</dbReference>
<reference evidence="13" key="1">
    <citation type="submission" date="2011-08" db="EMBL/GenBank/DDBJ databases">
        <title>The draft genome of Latimeria chalumnae.</title>
        <authorList>
            <person name="Di Palma F."/>
            <person name="Alfoldi J."/>
            <person name="Johnson J."/>
            <person name="Berlin A."/>
            <person name="Gnerre S."/>
            <person name="Jaffe D."/>
            <person name="MacCallum I."/>
            <person name="Young S."/>
            <person name="Walker B.J."/>
            <person name="Lander E."/>
            <person name="Lindblad-Toh K."/>
        </authorList>
    </citation>
    <scope>NUCLEOTIDE SEQUENCE [LARGE SCALE GENOMIC DNA]</scope>
    <source>
        <strain evidence="13">Wild caught</strain>
    </source>
</reference>
<sequence>RNQYTNGKSDDKPIPKSKTYTFDEMNLPTTLRPLDNHLAKDERWKETHEIQLNRRNFLQGFCKKYNSKQKHKMNLIRMVSRIFVEEKHKILYCEVPKAGCSNWKRTLMVLNGLAPSTNNISHDAVHYGKWLKRLDSYDLKGIYERLTTYTKVVFVRDPIERLVSAFRDKFEHPNSYYHPVFGKAILRKYRVNASEEALKTGSGTTFKEFVHYLLDSQRPVGMDIHWEQISKLCSPCLINYDFIGKFETLEEDANYFLRLIGAPKELKFPSFKDRHSSDERTTLDVVKQYLQQLSVVERQMTYDFYYLDYLMFNFSRPNV</sequence>
<evidence type="ECO:0000256" key="7">
    <source>
        <dbReference type="ARBA" id="ARBA00023034"/>
    </source>
</evidence>
<dbReference type="PANTHER" id="PTHR12137:SF6">
    <property type="entry name" value="CARBOHYDRATE SULFOTRANSFERASE 9"/>
    <property type="match status" value="1"/>
</dbReference>
<organism evidence="12 13">
    <name type="scientific">Latimeria chalumnae</name>
    <name type="common">Coelacanth</name>
    <dbReference type="NCBI Taxonomy" id="7897"/>
    <lineage>
        <taxon>Eukaryota</taxon>
        <taxon>Metazoa</taxon>
        <taxon>Chordata</taxon>
        <taxon>Craniata</taxon>
        <taxon>Vertebrata</taxon>
        <taxon>Euteleostomi</taxon>
        <taxon>Coelacanthiformes</taxon>
        <taxon>Coelacanthidae</taxon>
        <taxon>Latimeria</taxon>
    </lineage>
</organism>
<keyword evidence="6" id="KW-1133">Transmembrane helix</keyword>
<dbReference type="EMBL" id="AFYH01162810">
    <property type="status" value="NOT_ANNOTATED_CDS"/>
    <property type="molecule type" value="Genomic_DNA"/>
</dbReference>
<keyword evidence="8" id="KW-0472">Membrane</keyword>
<dbReference type="GO" id="GO:0000139">
    <property type="term" value="C:Golgi membrane"/>
    <property type="evidence" value="ECO:0007669"/>
    <property type="project" value="UniProtKB-SubCell"/>
</dbReference>
<accession>H3ACR1</accession>
<keyword evidence="7 11" id="KW-0333">Golgi apparatus</keyword>
<dbReference type="PANTHER" id="PTHR12137">
    <property type="entry name" value="CARBOHYDRATE SULFOTRANSFERASE"/>
    <property type="match status" value="1"/>
</dbReference>
<keyword evidence="9 11" id="KW-0325">Glycoprotein</keyword>
<reference evidence="12" key="2">
    <citation type="submission" date="2025-08" db="UniProtKB">
        <authorList>
            <consortium name="Ensembl"/>
        </authorList>
    </citation>
    <scope>IDENTIFICATION</scope>
</reference>
<protein>
    <recommendedName>
        <fullName evidence="11">Carbohydrate sulfotransferase</fullName>
        <ecNumber evidence="11">2.8.2.-</ecNumber>
    </recommendedName>
</protein>
<dbReference type="GO" id="GO:0016051">
    <property type="term" value="P:carbohydrate biosynthetic process"/>
    <property type="evidence" value="ECO:0007669"/>
    <property type="project" value="InterPro"/>
</dbReference>
<dbReference type="InterPro" id="IPR018011">
    <property type="entry name" value="Carb_sulfotrans_8-10"/>
</dbReference>
<evidence type="ECO:0000256" key="8">
    <source>
        <dbReference type="ARBA" id="ARBA00023136"/>
    </source>
</evidence>
<dbReference type="eggNOG" id="KOG4651">
    <property type="taxonomic scope" value="Eukaryota"/>
</dbReference>
<evidence type="ECO:0000256" key="11">
    <source>
        <dbReference type="RuleBase" id="RU364020"/>
    </source>
</evidence>
<evidence type="ECO:0000256" key="6">
    <source>
        <dbReference type="ARBA" id="ARBA00022989"/>
    </source>
</evidence>
<evidence type="ECO:0000256" key="9">
    <source>
        <dbReference type="ARBA" id="ARBA00023180"/>
    </source>
</evidence>
<keyword evidence="4" id="KW-0812">Transmembrane</keyword>
<dbReference type="AlphaFoldDB" id="H3ACR1"/>
<evidence type="ECO:0000256" key="5">
    <source>
        <dbReference type="ARBA" id="ARBA00022968"/>
    </source>
</evidence>
<dbReference type="InParanoid" id="H3ACR1"/>
<dbReference type="Proteomes" id="UP000008672">
    <property type="component" value="Unassembled WGS sequence"/>
</dbReference>
<comment type="similarity">
    <text evidence="2 11">Belongs to the sulfotransferase 2 family.</text>
</comment>
<proteinExistence type="inferred from homology"/>
<name>H3ACR1_LATCH</name>
<dbReference type="InterPro" id="IPR005331">
    <property type="entry name" value="Sulfotransferase"/>
</dbReference>
<evidence type="ECO:0000256" key="10">
    <source>
        <dbReference type="ARBA" id="ARBA00023277"/>
    </source>
</evidence>
<reference evidence="12" key="3">
    <citation type="submission" date="2025-09" db="UniProtKB">
        <authorList>
            <consortium name="Ensembl"/>
        </authorList>
    </citation>
    <scope>IDENTIFICATION</scope>
</reference>
<evidence type="ECO:0000313" key="13">
    <source>
        <dbReference type="Proteomes" id="UP000008672"/>
    </source>
</evidence>
<evidence type="ECO:0000256" key="3">
    <source>
        <dbReference type="ARBA" id="ARBA00022679"/>
    </source>
</evidence>
<dbReference type="Ensembl" id="ENSLACT00000007494.1">
    <property type="protein sequence ID" value="ENSLACP00000007432.1"/>
    <property type="gene ID" value="ENSLACG00000006591.1"/>
</dbReference>
<keyword evidence="3 11" id="KW-0808">Transferase</keyword>
<dbReference type="GO" id="GO:0030166">
    <property type="term" value="P:proteoglycan biosynthetic process"/>
    <property type="evidence" value="ECO:0007669"/>
    <property type="project" value="TreeGrafter"/>
</dbReference>
<dbReference type="Bgee" id="ENSLACG00000006591">
    <property type="expression patterns" value="Expressed in post-anal tail muscle and 5 other cell types or tissues"/>
</dbReference>
<dbReference type="GO" id="GO:0008146">
    <property type="term" value="F:sulfotransferase activity"/>
    <property type="evidence" value="ECO:0007669"/>
    <property type="project" value="InterPro"/>
</dbReference>
<keyword evidence="10 11" id="KW-0119">Carbohydrate metabolism</keyword>
<gene>
    <name evidence="12" type="primary">CHST9</name>
</gene>
<dbReference type="GeneTree" id="ENSGT00940000160563"/>
<dbReference type="FunCoup" id="H3ACR1">
    <property type="interactions" value="73"/>
</dbReference>
<dbReference type="OMA" id="IHWEQIS"/>
<dbReference type="EC" id="2.8.2.-" evidence="11"/>
<evidence type="ECO:0000256" key="4">
    <source>
        <dbReference type="ARBA" id="ARBA00022692"/>
    </source>
</evidence>
<evidence type="ECO:0000256" key="2">
    <source>
        <dbReference type="ARBA" id="ARBA00006339"/>
    </source>
</evidence>
<comment type="subcellular location">
    <subcellularLocation>
        <location evidence="1 11">Golgi apparatus membrane</location>
        <topology evidence="1 11">Single-pass type II membrane protein</topology>
    </subcellularLocation>
</comment>
<keyword evidence="13" id="KW-1185">Reference proteome</keyword>